<dbReference type="GeneID" id="113604918"/>
<protein>
    <submittedName>
        <fullName evidence="3">Uncharacterized protein LOC113604918</fullName>
    </submittedName>
</protein>
<feature type="compositionally biased region" description="Low complexity" evidence="1">
    <location>
        <begin position="157"/>
        <end position="182"/>
    </location>
</feature>
<name>A0ABM3ND69_ACIJB</name>
<reference evidence="3" key="1">
    <citation type="submission" date="2025-08" db="UniProtKB">
        <authorList>
            <consortium name="RefSeq"/>
        </authorList>
    </citation>
    <scope>IDENTIFICATION</scope>
    <source>
        <tissue evidence="3">Blood</tissue>
    </source>
</reference>
<feature type="compositionally biased region" description="Basic and acidic residues" evidence="1">
    <location>
        <begin position="190"/>
        <end position="207"/>
    </location>
</feature>
<evidence type="ECO:0000313" key="2">
    <source>
        <dbReference type="Proteomes" id="UP001652583"/>
    </source>
</evidence>
<organism evidence="2 3">
    <name type="scientific">Acinonyx jubatus</name>
    <name type="common">Cheetah</name>
    <dbReference type="NCBI Taxonomy" id="32536"/>
    <lineage>
        <taxon>Eukaryota</taxon>
        <taxon>Metazoa</taxon>
        <taxon>Chordata</taxon>
        <taxon>Craniata</taxon>
        <taxon>Vertebrata</taxon>
        <taxon>Euteleostomi</taxon>
        <taxon>Mammalia</taxon>
        <taxon>Eutheria</taxon>
        <taxon>Laurasiatheria</taxon>
        <taxon>Carnivora</taxon>
        <taxon>Feliformia</taxon>
        <taxon>Felidae</taxon>
        <taxon>Felinae</taxon>
        <taxon>Acinonyx</taxon>
    </lineage>
</organism>
<accession>A0ABM3ND69</accession>
<feature type="compositionally biased region" description="Pro residues" evidence="1">
    <location>
        <begin position="80"/>
        <end position="124"/>
    </location>
</feature>
<evidence type="ECO:0000313" key="3">
    <source>
        <dbReference type="RefSeq" id="XP_053057374.1"/>
    </source>
</evidence>
<dbReference type="Proteomes" id="UP001652583">
    <property type="component" value="Chromosome A3"/>
</dbReference>
<feature type="region of interest" description="Disordered" evidence="1">
    <location>
        <begin position="253"/>
        <end position="288"/>
    </location>
</feature>
<feature type="compositionally biased region" description="Pro residues" evidence="1">
    <location>
        <begin position="145"/>
        <end position="156"/>
    </location>
</feature>
<evidence type="ECO:0000256" key="1">
    <source>
        <dbReference type="SAM" id="MobiDB-lite"/>
    </source>
</evidence>
<proteinExistence type="predicted"/>
<feature type="region of interest" description="Disordered" evidence="1">
    <location>
        <begin position="1"/>
        <end position="238"/>
    </location>
</feature>
<keyword evidence="2" id="KW-1185">Reference proteome</keyword>
<dbReference type="RefSeq" id="XP_053057374.1">
    <property type="nucleotide sequence ID" value="XM_053201399.1"/>
</dbReference>
<gene>
    <name evidence="3" type="primary">LOC113604918</name>
</gene>
<sequence length="370" mass="39222">MPNKDSHPCVHQSDLTFGPPCCPSMGNAKTSESPPPPIIGRGDSRATPQASAKHLSAGRRTDHRGHQVPDLPGALAGRTPSPPPPRPHPGSQPRPPHPRPGPLPARPRPFLAGPPPSPLPPTPGRGPSALGLAPSPPTSLLTRPRVPPHPASPPPHQAAGPPHAASPGETPGLAPSPLGLAPTCSPQSSREADHRTDRLITRPEDRAYSSNGKDPLCRGRCQRTGKGETAAFSASPSTNPAAIFLHLRELTDHVAAGDGAGRKKTSLRRCERRPAQAPSSGTHRRGVSPVERLWDLHSWSSREPTASLPGSPDPWPARAVHPVSAEEFSAKLDSSPSPPSVILLRDCSCLGTWRLSPSHRDRDRNWEVFL</sequence>